<feature type="repeat" description="WD" evidence="1">
    <location>
        <begin position="411"/>
        <end position="444"/>
    </location>
</feature>
<evidence type="ECO:0000256" key="1">
    <source>
        <dbReference type="PROSITE-ProRule" id="PRU00221"/>
    </source>
</evidence>
<evidence type="ECO:0000313" key="3">
    <source>
        <dbReference type="EMBL" id="CAL6095631.1"/>
    </source>
</evidence>
<dbReference type="SMART" id="SM00320">
    <property type="entry name" value="WD40"/>
    <property type="match status" value="6"/>
</dbReference>
<dbReference type="Gene3D" id="2.130.10.10">
    <property type="entry name" value="YVTN repeat-like/Quinoprotein amine dehydrogenase"/>
    <property type="match status" value="3"/>
</dbReference>
<dbReference type="EMBL" id="CATOUU010000027">
    <property type="protein sequence ID" value="CAI9913623.1"/>
    <property type="molecule type" value="Genomic_DNA"/>
</dbReference>
<keyword evidence="4" id="KW-1185">Reference proteome</keyword>
<dbReference type="InterPro" id="IPR015943">
    <property type="entry name" value="WD40/YVTN_repeat-like_dom_sf"/>
</dbReference>
<accession>A0AA86N6E6</accession>
<dbReference type="PROSITE" id="PS50294">
    <property type="entry name" value="WD_REPEATS_REGION"/>
    <property type="match status" value="1"/>
</dbReference>
<dbReference type="EMBL" id="CAXDID020000477">
    <property type="protein sequence ID" value="CAL6095631.1"/>
    <property type="molecule type" value="Genomic_DNA"/>
</dbReference>
<evidence type="ECO:0000313" key="2">
    <source>
        <dbReference type="EMBL" id="CAI9913623.1"/>
    </source>
</evidence>
<dbReference type="PROSITE" id="PS50082">
    <property type="entry name" value="WD_REPEATS_2"/>
    <property type="match status" value="2"/>
</dbReference>
<feature type="repeat" description="WD" evidence="1">
    <location>
        <begin position="698"/>
        <end position="740"/>
    </location>
</feature>
<comment type="caution">
    <text evidence="2">The sequence shown here is derived from an EMBL/GenBank/DDBJ whole genome shotgun (WGS) entry which is preliminary data.</text>
</comment>
<organism evidence="2">
    <name type="scientific">Hexamita inflata</name>
    <dbReference type="NCBI Taxonomy" id="28002"/>
    <lineage>
        <taxon>Eukaryota</taxon>
        <taxon>Metamonada</taxon>
        <taxon>Diplomonadida</taxon>
        <taxon>Hexamitidae</taxon>
        <taxon>Hexamitinae</taxon>
        <taxon>Hexamita</taxon>
    </lineage>
</organism>
<dbReference type="Proteomes" id="UP001642409">
    <property type="component" value="Unassembled WGS sequence"/>
</dbReference>
<keyword evidence="1" id="KW-0853">WD repeat</keyword>
<reference evidence="3 4" key="2">
    <citation type="submission" date="2024-07" db="EMBL/GenBank/DDBJ databases">
        <authorList>
            <person name="Akdeniz Z."/>
        </authorList>
    </citation>
    <scope>NUCLEOTIDE SEQUENCE [LARGE SCALE GENOMIC DNA]</scope>
</reference>
<dbReference type="InterPro" id="IPR001680">
    <property type="entry name" value="WD40_rpt"/>
</dbReference>
<dbReference type="PANTHER" id="PTHR44464">
    <property type="entry name" value="WD REPEAT-CONTAINING PROTEIN 17"/>
    <property type="match status" value="1"/>
</dbReference>
<gene>
    <name evidence="2" type="ORF">HINF_LOCUS1268</name>
    <name evidence="3" type="ORF">HINF_LOCUS68042</name>
</gene>
<name>A0AA86N6E6_9EUKA</name>
<protein>
    <submittedName>
        <fullName evidence="2">WD40 repeat protein</fullName>
    </submittedName>
    <submittedName>
        <fullName evidence="3">WD40_repeat protein</fullName>
    </submittedName>
</protein>
<dbReference type="Pfam" id="PF00400">
    <property type="entry name" value="WD40"/>
    <property type="match status" value="2"/>
</dbReference>
<dbReference type="PANTHER" id="PTHR44464:SF1">
    <property type="entry name" value="WD REPEAT-CONTAINING PROTEIN 17"/>
    <property type="match status" value="1"/>
</dbReference>
<reference evidence="2" key="1">
    <citation type="submission" date="2023-06" db="EMBL/GenBank/DDBJ databases">
        <authorList>
            <person name="Kurt Z."/>
        </authorList>
    </citation>
    <scope>NUCLEOTIDE SEQUENCE</scope>
</reference>
<sequence length="1442" mass="162492">MQELDRVHTGASVYTSTSVAHWRNYVCYLGNFNIVIFQLDPFKHHATLTAPCDLTNKSGTKESSGLVSMSVSQTGQLAVVTRQGNLFIYTLQQPETAVYSMSFDFDQKNNKGVTDRQSSGVQIQLLYFHPTRANILFAFEESEKNLYILNTLNNKVFTIPQKSLINSILIQNDNLFLGSALEGELVSISNMDALINRLEQALSAQQVDIQKLPVNKKGDKQLELDAPIDRDTIFTTAYLQWLNINFSTVYSLSSDPLSQISQQFISSWYGGYLTVYDNEANKPRMIGSRRIPIAKCSCFVHNNPGMIAVGLTTGLIVFVNISSVIKQAKKYIDNKGINERIINMMGQDDFFTSEEILEQVQVTHQGQVIVMKSASLLTTAGVLKTYIYGIASNGTFFVYDFNAKSIIYKTQANHTESIFQFLPHPSFSNMFASVSADATVKVWKDGIDSFQLDQQFGQSGYQRFYSQSSNNYIQKNIQHQGMIDTQSILGPLLSGAWDPRKDSCLMMVGSFKGNVAVVDIWRSQVHASYSPHSQRVCDIAWTTYPKCIACSVGADGIGRIYGFEQPLHLDSDTFKLSENYIEFCQNTCKLIGCSFSSHEPLLAIACEDGYVRVYDLRLFTQNKDQIRSYYLKNNLQHNHIAPIQIGKFAVSDSPLFKVVFHPKMKNVIGVTCDSGEVKVYRFEYDGASNFKVQCAATLQGHKANARPIVFSPEIPYICISGSWDGSVIVWNWISQETLYQFQLDSDVYGIGIHPQRPFELVISSRDLSIRKLFLKDLSAKCCVQTILKPICQVVSDLSESQNLTSDQVKKAFSTNNKKICNELKNGLAKVIQTPSYKAMKDQKSKYMLQLCGDYSSDALAQLDDQNVLQNVAKIAQIFYPQESGAQQVLQMLDYMQNYQFDTFGKLNPDDDLSMIEHRCSNGIALTARSLAQLANNLGCHYIRSMTRSNSECMKVGSEFTKQKIGFYQFSRKLPNSKADAYKYQFITGITLLAACGNYTGVKEALIWAGCQESIFYENLPCSVKYDEEGLSSRLKLSENIPQAIRRLIEAVGIYQLTQDSSCCREVVDLLKHQDMHSIAKLLAYQIRDEDLIRSVSFDHAIMLLQQKQPIKASLELISSHQIKQATTALALSGESLLSALCSIFSPEDSSSLGLFGAAELSYKNELEPSLLLKLARGAGAVGASLQFQPRYFGFEYAQKHFKYMTKYLEVFKEQKGEESEDLSLLFDLQPDRFFQKATTLIEPAKLLFHMERLGGSSLAQRYQAANTYLLDLINSYVKKRLQVSTKPDKALDLFALYNLLRHKTIQTNNTSYEGAFLSNYTGGLAAFNQRLYNTSAFMLSQAEKIQDKFGVCQFIKDVKLRKLLAVYGYSKQDSAKEKILKVDEKFNFEQFWANQEEPDEEESENQKIFAAVGPQILRSVFTPFDLKCQPGLLLCPVYMDLE</sequence>
<proteinExistence type="predicted"/>
<dbReference type="InterPro" id="IPR036322">
    <property type="entry name" value="WD40_repeat_dom_sf"/>
</dbReference>
<dbReference type="SUPFAM" id="SSF50978">
    <property type="entry name" value="WD40 repeat-like"/>
    <property type="match status" value="3"/>
</dbReference>
<evidence type="ECO:0000313" key="4">
    <source>
        <dbReference type="Proteomes" id="UP001642409"/>
    </source>
</evidence>